<sequence length="157" mass="16844">MGFFKVRDIPARRVVQYSRVSGSAENVVYIEDESVLGSPVDEMPYAAKTGIPVPAAGMVFEVKYLEDAGDVYFAVHPEDAQLGSTATALTATPKAGKSPYSIQWYKDDKQVVNVPDGGEKLKVTEAGKYWAVVTDAGGNKAVSKAAEVKPKEAAEKE</sequence>
<keyword evidence="2" id="KW-1185">Reference proteome</keyword>
<dbReference type="EMBL" id="MF158037">
    <property type="protein sequence ID" value="ATE85621.1"/>
    <property type="molecule type" value="Genomic_DNA"/>
</dbReference>
<dbReference type="InterPro" id="IPR013783">
    <property type="entry name" value="Ig-like_fold"/>
</dbReference>
<evidence type="ECO:0000313" key="2">
    <source>
        <dbReference type="Proteomes" id="UP000221254"/>
    </source>
</evidence>
<proteinExistence type="predicted"/>
<gene>
    <name evidence="1" type="ORF">St162_gp36</name>
</gene>
<evidence type="ECO:0000313" key="1">
    <source>
        <dbReference type="EMBL" id="ATE85621.1"/>
    </source>
</evidence>
<accession>A0A291AX85</accession>
<dbReference type="Gene3D" id="2.60.40.10">
    <property type="entry name" value="Immunoglobulins"/>
    <property type="match status" value="1"/>
</dbReference>
<name>A0A291AX85_9CAUD</name>
<organism evidence="1 2">
    <name type="scientific">Salmonella phage St162</name>
    <dbReference type="NCBI Taxonomy" id="2024312"/>
    <lineage>
        <taxon>Viruses</taxon>
        <taxon>Duplodnaviria</taxon>
        <taxon>Heunggongvirae</taxon>
        <taxon>Uroviricota</taxon>
        <taxon>Caudoviricetes</taxon>
        <taxon>Sarkviridae</taxon>
        <taxon>Guernseyvirinae</taxon>
        <taxon>Cornellvirus</taxon>
        <taxon>Cornellvirus St162</taxon>
    </lineage>
</organism>
<protein>
    <submittedName>
        <fullName evidence="1">Putative tail protein</fullName>
    </submittedName>
</protein>
<dbReference type="Proteomes" id="UP000221254">
    <property type="component" value="Segment"/>
</dbReference>
<reference evidence="1 2" key="1">
    <citation type="submission" date="2017-05" db="EMBL/GenBank/DDBJ databases">
        <title>The isolation and characterization of 16 novel Shigella-infecting phages from the environment.</title>
        <authorList>
            <person name="Doore S.M."/>
            <person name="Schrad J.R."/>
            <person name="Dover J.A."/>
            <person name="Parent K.N."/>
        </authorList>
    </citation>
    <scope>NUCLEOTIDE SEQUENCE [LARGE SCALE GENOMIC DNA]</scope>
</reference>